<evidence type="ECO:0000313" key="8">
    <source>
        <dbReference type="Proteomes" id="UP000029590"/>
    </source>
</evidence>
<dbReference type="SUPFAM" id="SSF50475">
    <property type="entry name" value="FMN-binding split barrel"/>
    <property type="match status" value="1"/>
</dbReference>
<keyword evidence="4" id="KW-0560">Oxidoreductase</keyword>
<dbReference type="InterPro" id="IPR012349">
    <property type="entry name" value="Split_barrel_FMN-bd"/>
</dbReference>
<protein>
    <submittedName>
        <fullName evidence="6">Pyridoxamine 5'-phosphate oxidase family protein</fullName>
    </submittedName>
</protein>
<dbReference type="InterPro" id="IPR024624">
    <property type="entry name" value="Pyridox_Oxase_Alr4036_FMN-bd"/>
</dbReference>
<evidence type="ECO:0000256" key="1">
    <source>
        <dbReference type="ARBA" id="ARBA00001917"/>
    </source>
</evidence>
<evidence type="ECO:0000313" key="7">
    <source>
        <dbReference type="EMBL" id="UWX74963.1"/>
    </source>
</evidence>
<reference evidence="7" key="2">
    <citation type="submission" date="2022-09" db="EMBL/GenBank/DDBJ databases">
        <title>Genomic of Burkholderia gladioli.</title>
        <authorList>
            <person name="Wu H."/>
        </authorList>
    </citation>
    <scope>NUCLEOTIDE SEQUENCE</scope>
    <source>
        <strain evidence="7">ZN-S4</strain>
    </source>
</reference>
<reference evidence="6 8" key="1">
    <citation type="submission" date="2014-04" db="EMBL/GenBank/DDBJ databases">
        <authorList>
            <person name="Bishop-Lilly K.A."/>
            <person name="Broomall S.M."/>
            <person name="Chain P.S."/>
            <person name="Chertkov O."/>
            <person name="Coyne S.R."/>
            <person name="Daligault H.E."/>
            <person name="Davenport K.W."/>
            <person name="Erkkila T."/>
            <person name="Frey K.G."/>
            <person name="Gibbons H.S."/>
            <person name="Gu W."/>
            <person name="Jaissle J."/>
            <person name="Johnson S.L."/>
            <person name="Koroleva G.I."/>
            <person name="Ladner J.T."/>
            <person name="Lo C.-C."/>
            <person name="Minogue T.D."/>
            <person name="Munk C."/>
            <person name="Palacios G.F."/>
            <person name="Redden C.L."/>
            <person name="Rosenzweig C.N."/>
            <person name="Scholz M.B."/>
            <person name="Teshima H."/>
            <person name="Xu Y."/>
        </authorList>
    </citation>
    <scope>NUCLEOTIDE SEQUENCE [LARGE SCALE GENOMIC DNA]</scope>
    <source>
        <strain evidence="6">Gladioli</strain>
        <strain evidence="8">gladioli</strain>
    </source>
</reference>
<dbReference type="PANTHER" id="PTHR10851:SF3">
    <property type="entry name" value="PYRIDOXINE_PYRIDOXAMINE 5'-PHOSPHATE OXIDASE 2"/>
    <property type="match status" value="1"/>
</dbReference>
<feature type="domain" description="Pyridoxamine 5'-phosphate oxidase Alr4036 family FMN-binding" evidence="5">
    <location>
        <begin position="11"/>
        <end position="98"/>
    </location>
</feature>
<dbReference type="RefSeq" id="WP_036054859.1">
    <property type="nucleotide sequence ID" value="NZ_CADEPT010000009.1"/>
</dbReference>
<dbReference type="EMBL" id="JPGG01000016">
    <property type="protein sequence ID" value="KGC12663.1"/>
    <property type="molecule type" value="Genomic_DNA"/>
</dbReference>
<dbReference type="Pfam" id="PF12766">
    <property type="entry name" value="Pyridox_oxase_2"/>
    <property type="match status" value="1"/>
</dbReference>
<keyword evidence="3" id="KW-0288">FMN</keyword>
<evidence type="ECO:0000256" key="4">
    <source>
        <dbReference type="ARBA" id="ARBA00023002"/>
    </source>
</evidence>
<dbReference type="EMBL" id="CP104215">
    <property type="protein sequence ID" value="UWX74963.1"/>
    <property type="molecule type" value="Genomic_DNA"/>
</dbReference>
<name>A0AAW3EVP2_BURGA</name>
<evidence type="ECO:0000313" key="6">
    <source>
        <dbReference type="EMBL" id="KGC12663.1"/>
    </source>
</evidence>
<dbReference type="GO" id="GO:0004733">
    <property type="term" value="F:pyridoxamine phosphate oxidase activity"/>
    <property type="evidence" value="ECO:0007669"/>
    <property type="project" value="InterPro"/>
</dbReference>
<evidence type="ECO:0000259" key="5">
    <source>
        <dbReference type="Pfam" id="PF12766"/>
    </source>
</evidence>
<proteinExistence type="predicted"/>
<dbReference type="InterPro" id="IPR000659">
    <property type="entry name" value="Pyridox_Oxase"/>
</dbReference>
<comment type="cofactor">
    <cofactor evidence="1">
        <name>FMN</name>
        <dbReference type="ChEBI" id="CHEBI:58210"/>
    </cofactor>
</comment>
<keyword evidence="2" id="KW-0285">Flavoprotein</keyword>
<dbReference type="AlphaFoldDB" id="A0AAW3EVP2"/>
<evidence type="ECO:0000256" key="2">
    <source>
        <dbReference type="ARBA" id="ARBA00022630"/>
    </source>
</evidence>
<accession>A0AAW3EVP2</accession>
<dbReference type="Gene3D" id="2.30.110.10">
    <property type="entry name" value="Electron Transport, Fmn-binding Protein, Chain A"/>
    <property type="match status" value="1"/>
</dbReference>
<evidence type="ECO:0000256" key="3">
    <source>
        <dbReference type="ARBA" id="ARBA00022643"/>
    </source>
</evidence>
<dbReference type="KEGG" id="bgo:BM43_6989"/>
<gene>
    <name evidence="6" type="ORF">DM48_778</name>
    <name evidence="7" type="ORF">NYZ96_25995</name>
</gene>
<organism evidence="6 8">
    <name type="scientific">Burkholderia gladioli</name>
    <name type="common">Pseudomonas marginata</name>
    <name type="synonym">Phytomonas marginata</name>
    <dbReference type="NCBI Taxonomy" id="28095"/>
    <lineage>
        <taxon>Bacteria</taxon>
        <taxon>Pseudomonadati</taxon>
        <taxon>Pseudomonadota</taxon>
        <taxon>Betaproteobacteria</taxon>
        <taxon>Burkholderiales</taxon>
        <taxon>Burkholderiaceae</taxon>
        <taxon>Burkholderia</taxon>
    </lineage>
</organism>
<dbReference type="PANTHER" id="PTHR10851">
    <property type="entry name" value="PYRIDOXINE-5-PHOSPHATE OXIDASE"/>
    <property type="match status" value="1"/>
</dbReference>
<dbReference type="Proteomes" id="UP000029590">
    <property type="component" value="Unassembled WGS sequence"/>
</dbReference>
<dbReference type="Proteomes" id="UP001059745">
    <property type="component" value="Chromosome 2"/>
</dbReference>
<sequence length="195" mass="20727">MTDLLPRIWTLLAEGANAGRERSPFTMLQLATLGLDGAPRVRTVVLRGVDAGQGSLLFHTDARSAKLAELRHDGRAALVGCDLAGGLQIRVEGTASVLADEARRLAIWQASRPRTLILYRAPLPPGTPVAAPADAHPASASSAAAADDTLDGFANFAVIELRAEAIDWLDLAADGHRRARFVREPAGWQGNWIAP</sequence>
<dbReference type="GO" id="GO:0008615">
    <property type="term" value="P:pyridoxine biosynthetic process"/>
    <property type="evidence" value="ECO:0007669"/>
    <property type="project" value="InterPro"/>
</dbReference>
<dbReference type="GO" id="GO:0010181">
    <property type="term" value="F:FMN binding"/>
    <property type="evidence" value="ECO:0007669"/>
    <property type="project" value="InterPro"/>
</dbReference>